<keyword evidence="3 7" id="KW-0812">Transmembrane</keyword>
<dbReference type="Proteomes" id="UP001239397">
    <property type="component" value="Chromosome"/>
</dbReference>
<evidence type="ECO:0000256" key="2">
    <source>
        <dbReference type="ARBA" id="ARBA00022475"/>
    </source>
</evidence>
<evidence type="ECO:0000256" key="1">
    <source>
        <dbReference type="ARBA" id="ARBA00004651"/>
    </source>
</evidence>
<dbReference type="InterPro" id="IPR050250">
    <property type="entry name" value="Macrolide_Exporter_MacB"/>
</dbReference>
<gene>
    <name evidence="10" type="ORF">QRX60_31980</name>
</gene>
<dbReference type="GO" id="GO:0005886">
    <property type="term" value="C:plasma membrane"/>
    <property type="evidence" value="ECO:0007669"/>
    <property type="project" value="UniProtKB-SubCell"/>
</dbReference>
<feature type="transmembrane region" description="Helical" evidence="7">
    <location>
        <begin position="320"/>
        <end position="344"/>
    </location>
</feature>
<keyword evidence="11" id="KW-1185">Reference proteome</keyword>
<evidence type="ECO:0000313" key="10">
    <source>
        <dbReference type="EMBL" id="WIX98668.1"/>
    </source>
</evidence>
<dbReference type="Pfam" id="PF12704">
    <property type="entry name" value="MacB_PCD"/>
    <property type="match status" value="1"/>
</dbReference>
<dbReference type="Pfam" id="PF02687">
    <property type="entry name" value="FtsX"/>
    <property type="match status" value="1"/>
</dbReference>
<feature type="transmembrane region" description="Helical" evidence="7">
    <location>
        <begin position="268"/>
        <end position="293"/>
    </location>
</feature>
<evidence type="ECO:0000256" key="7">
    <source>
        <dbReference type="SAM" id="Phobius"/>
    </source>
</evidence>
<keyword evidence="2" id="KW-1003">Cell membrane</keyword>
<evidence type="ECO:0000259" key="8">
    <source>
        <dbReference type="Pfam" id="PF02687"/>
    </source>
</evidence>
<dbReference type="PANTHER" id="PTHR30572">
    <property type="entry name" value="MEMBRANE COMPONENT OF TRANSPORTER-RELATED"/>
    <property type="match status" value="1"/>
</dbReference>
<dbReference type="InterPro" id="IPR003838">
    <property type="entry name" value="ABC3_permease_C"/>
</dbReference>
<sequence length="390" mass="40301">MNLRDLLSAGLIGLRTRKARATLSAVGISIGVATLVLVTTIPASSRQALAVQLSALGSDVLEVSSPVQLRPPVPLPRESPAMVRRIGPVTEVRAVGKTPARISRSDHSDPNEVTGVTVQASDLGLLSAVRGHVGSGRFLDAATEQFPTVVLGAVAASRLGIPDLARETAPQVYISGGWFTVIGVLDPMPLYPELERSALVGWDAARAFPGFDGHPSLLYVQATESAVEDVRAVLPRTVNPERPDAVQVTKPSDVLAAKRATDTAFSALLLGLAGVALLVGGIGVANTMVISVLERRGEIGLRRALGATRGHIRGQFLTEAIVLSGLGGGLGLLLGLGASAVYVLRQQWPLVVQPETLAGGLAGALVIGALAGGYPSVRASRLTPTEALAL</sequence>
<evidence type="ECO:0000256" key="4">
    <source>
        <dbReference type="ARBA" id="ARBA00022989"/>
    </source>
</evidence>
<comment type="similarity">
    <text evidence="6">Belongs to the ABC-4 integral membrane protein family.</text>
</comment>
<feature type="transmembrane region" description="Helical" evidence="7">
    <location>
        <begin position="356"/>
        <end position="374"/>
    </location>
</feature>
<evidence type="ECO:0000259" key="9">
    <source>
        <dbReference type="Pfam" id="PF12704"/>
    </source>
</evidence>
<evidence type="ECO:0000313" key="11">
    <source>
        <dbReference type="Proteomes" id="UP001239397"/>
    </source>
</evidence>
<keyword evidence="5 7" id="KW-0472">Membrane</keyword>
<comment type="subcellular location">
    <subcellularLocation>
        <location evidence="1">Cell membrane</location>
        <topology evidence="1">Multi-pass membrane protein</topology>
    </subcellularLocation>
</comment>
<feature type="transmembrane region" description="Helical" evidence="7">
    <location>
        <begin position="21"/>
        <end position="43"/>
    </location>
</feature>
<dbReference type="GO" id="GO:0022857">
    <property type="term" value="F:transmembrane transporter activity"/>
    <property type="evidence" value="ECO:0007669"/>
    <property type="project" value="TreeGrafter"/>
</dbReference>
<feature type="domain" description="MacB-like periplasmic core" evidence="9">
    <location>
        <begin position="23"/>
        <end position="232"/>
    </location>
</feature>
<dbReference type="AlphaFoldDB" id="A0A9Y2JKS5"/>
<evidence type="ECO:0000256" key="3">
    <source>
        <dbReference type="ARBA" id="ARBA00022692"/>
    </source>
</evidence>
<dbReference type="PANTHER" id="PTHR30572:SF4">
    <property type="entry name" value="ABC TRANSPORTER PERMEASE YTRF"/>
    <property type="match status" value="1"/>
</dbReference>
<dbReference type="EMBL" id="CP127295">
    <property type="protein sequence ID" value="WIX98668.1"/>
    <property type="molecule type" value="Genomic_DNA"/>
</dbReference>
<evidence type="ECO:0000256" key="5">
    <source>
        <dbReference type="ARBA" id="ARBA00023136"/>
    </source>
</evidence>
<protein>
    <submittedName>
        <fullName evidence="10">ABC transporter permease</fullName>
    </submittedName>
</protein>
<name>A0A9Y2JKS5_9PSEU</name>
<proteinExistence type="inferred from homology"/>
<keyword evidence="4 7" id="KW-1133">Transmembrane helix</keyword>
<dbReference type="InterPro" id="IPR025857">
    <property type="entry name" value="MacB_PCD"/>
</dbReference>
<feature type="domain" description="ABC3 transporter permease C-terminal" evidence="8">
    <location>
        <begin position="272"/>
        <end position="384"/>
    </location>
</feature>
<accession>A0A9Y2JKS5</accession>
<dbReference type="RefSeq" id="WP_285995152.1">
    <property type="nucleotide sequence ID" value="NZ_CP127295.1"/>
</dbReference>
<dbReference type="KEGG" id="amog:QRX60_31980"/>
<evidence type="ECO:0000256" key="6">
    <source>
        <dbReference type="ARBA" id="ARBA00038076"/>
    </source>
</evidence>
<reference evidence="10 11" key="1">
    <citation type="submission" date="2023-06" db="EMBL/GenBank/DDBJ databases">
        <authorList>
            <person name="Oyuntsetseg B."/>
            <person name="Kim S.B."/>
        </authorList>
    </citation>
    <scope>NUCLEOTIDE SEQUENCE [LARGE SCALE GENOMIC DNA]</scope>
    <source>
        <strain evidence="10 11">4-36</strain>
    </source>
</reference>
<organism evidence="10 11">
    <name type="scientific">Amycolatopsis mongoliensis</name>
    <dbReference type="NCBI Taxonomy" id="715475"/>
    <lineage>
        <taxon>Bacteria</taxon>
        <taxon>Bacillati</taxon>
        <taxon>Actinomycetota</taxon>
        <taxon>Actinomycetes</taxon>
        <taxon>Pseudonocardiales</taxon>
        <taxon>Pseudonocardiaceae</taxon>
        <taxon>Amycolatopsis</taxon>
    </lineage>
</organism>